<dbReference type="PROSITE" id="PS51063">
    <property type="entry name" value="HTH_CRP_2"/>
    <property type="match status" value="1"/>
</dbReference>
<protein>
    <submittedName>
        <fullName evidence="7">Crp/Fnr family transcriptional regulator</fullName>
    </submittedName>
</protein>
<evidence type="ECO:0000256" key="2">
    <source>
        <dbReference type="ARBA" id="ARBA00023125"/>
    </source>
</evidence>
<keyword evidence="2" id="KW-0238">DNA-binding</keyword>
<reference evidence="7 8" key="1">
    <citation type="submission" date="2024-04" db="EMBL/GenBank/DDBJ databases">
        <title>Novel species of the genus Ideonella isolated from streams.</title>
        <authorList>
            <person name="Lu H."/>
        </authorList>
    </citation>
    <scope>NUCLEOTIDE SEQUENCE [LARGE SCALE GENOMIC DNA]</scope>
    <source>
        <strain evidence="7 8">BYS139W</strain>
    </source>
</reference>
<accession>A0ABU9BBW0</accession>
<proteinExistence type="predicted"/>
<keyword evidence="1" id="KW-0805">Transcription regulation</keyword>
<keyword evidence="8" id="KW-1185">Reference proteome</keyword>
<dbReference type="SUPFAM" id="SSF51206">
    <property type="entry name" value="cAMP-binding domain-like"/>
    <property type="match status" value="1"/>
</dbReference>
<evidence type="ECO:0000256" key="1">
    <source>
        <dbReference type="ARBA" id="ARBA00023015"/>
    </source>
</evidence>
<dbReference type="Gene3D" id="1.10.10.10">
    <property type="entry name" value="Winged helix-like DNA-binding domain superfamily/Winged helix DNA-binding domain"/>
    <property type="match status" value="1"/>
</dbReference>
<gene>
    <name evidence="7" type="ORF">AACH11_15660</name>
</gene>
<name>A0ABU9BBW0_9BURK</name>
<feature type="compositionally biased region" description="Basic and acidic residues" evidence="4">
    <location>
        <begin position="206"/>
        <end position="222"/>
    </location>
</feature>
<dbReference type="InterPro" id="IPR018490">
    <property type="entry name" value="cNMP-bd_dom_sf"/>
</dbReference>
<dbReference type="RefSeq" id="WP_341375183.1">
    <property type="nucleotide sequence ID" value="NZ_JBBUTF010000014.1"/>
</dbReference>
<evidence type="ECO:0000313" key="8">
    <source>
        <dbReference type="Proteomes" id="UP001368500"/>
    </source>
</evidence>
<dbReference type="InterPro" id="IPR000595">
    <property type="entry name" value="cNMP-bd_dom"/>
</dbReference>
<dbReference type="PANTHER" id="PTHR24567">
    <property type="entry name" value="CRP FAMILY TRANSCRIPTIONAL REGULATORY PROTEIN"/>
    <property type="match status" value="1"/>
</dbReference>
<evidence type="ECO:0000313" key="7">
    <source>
        <dbReference type="EMBL" id="MEK8027401.1"/>
    </source>
</evidence>
<dbReference type="InterPro" id="IPR012318">
    <property type="entry name" value="HTH_CRP"/>
</dbReference>
<dbReference type="Gene3D" id="2.60.120.10">
    <property type="entry name" value="Jelly Rolls"/>
    <property type="match status" value="1"/>
</dbReference>
<dbReference type="EMBL" id="JBBUTF010000014">
    <property type="protein sequence ID" value="MEK8027401.1"/>
    <property type="molecule type" value="Genomic_DNA"/>
</dbReference>
<dbReference type="SMART" id="SM00419">
    <property type="entry name" value="HTH_CRP"/>
    <property type="match status" value="1"/>
</dbReference>
<feature type="domain" description="Cyclic nucleotide-binding" evidence="5">
    <location>
        <begin position="1"/>
        <end position="85"/>
    </location>
</feature>
<organism evidence="7 8">
    <name type="scientific">Pseudaquabacterium rugosum</name>
    <dbReference type="NCBI Taxonomy" id="2984194"/>
    <lineage>
        <taxon>Bacteria</taxon>
        <taxon>Pseudomonadati</taxon>
        <taxon>Pseudomonadota</taxon>
        <taxon>Betaproteobacteria</taxon>
        <taxon>Burkholderiales</taxon>
        <taxon>Sphaerotilaceae</taxon>
        <taxon>Pseudaquabacterium</taxon>
    </lineage>
</organism>
<evidence type="ECO:0000256" key="3">
    <source>
        <dbReference type="ARBA" id="ARBA00023163"/>
    </source>
</evidence>
<dbReference type="Pfam" id="PF00027">
    <property type="entry name" value="cNMP_binding"/>
    <property type="match status" value="1"/>
</dbReference>
<sequence length="222" mass="24261">MLGDLLARQAHHLHVPAGQHLFDEGSPCAGFPLLLDGEVRVARGSPGGRSLELYRVGVGELCVASTASLFGQRPLVAHGRTSAPSELVVLSPAAFERCCETPAFRRHVFGIFGDRLADLMTLVEAVAFQRVDQRLAAALLGHGPVRQVTQQALADELGTVREIVSRLLKRFERAGWIRLGRERIELRDAGALRRHAAGEPATPTDTRTDTRPDRRPDTRPDT</sequence>
<dbReference type="CDD" id="cd00038">
    <property type="entry name" value="CAP_ED"/>
    <property type="match status" value="1"/>
</dbReference>
<dbReference type="InterPro" id="IPR014710">
    <property type="entry name" value="RmlC-like_jellyroll"/>
</dbReference>
<dbReference type="InterPro" id="IPR036390">
    <property type="entry name" value="WH_DNA-bd_sf"/>
</dbReference>
<dbReference type="PANTHER" id="PTHR24567:SF74">
    <property type="entry name" value="HTH-TYPE TRANSCRIPTIONAL REGULATOR ARCR"/>
    <property type="match status" value="1"/>
</dbReference>
<feature type="domain" description="HTH crp-type" evidence="6">
    <location>
        <begin position="129"/>
        <end position="190"/>
    </location>
</feature>
<dbReference type="Pfam" id="PF13545">
    <property type="entry name" value="HTH_Crp_2"/>
    <property type="match status" value="1"/>
</dbReference>
<keyword evidence="3" id="KW-0804">Transcription</keyword>
<dbReference type="InterPro" id="IPR050397">
    <property type="entry name" value="Env_Response_Regulators"/>
</dbReference>
<dbReference type="InterPro" id="IPR036388">
    <property type="entry name" value="WH-like_DNA-bd_sf"/>
</dbReference>
<dbReference type="PROSITE" id="PS50042">
    <property type="entry name" value="CNMP_BINDING_3"/>
    <property type="match status" value="1"/>
</dbReference>
<feature type="region of interest" description="Disordered" evidence="4">
    <location>
        <begin position="191"/>
        <end position="222"/>
    </location>
</feature>
<dbReference type="SUPFAM" id="SSF46785">
    <property type="entry name" value="Winged helix' DNA-binding domain"/>
    <property type="match status" value="1"/>
</dbReference>
<evidence type="ECO:0000259" key="6">
    <source>
        <dbReference type="PROSITE" id="PS51063"/>
    </source>
</evidence>
<evidence type="ECO:0000256" key="4">
    <source>
        <dbReference type="SAM" id="MobiDB-lite"/>
    </source>
</evidence>
<dbReference type="Proteomes" id="UP001368500">
    <property type="component" value="Unassembled WGS sequence"/>
</dbReference>
<evidence type="ECO:0000259" key="5">
    <source>
        <dbReference type="PROSITE" id="PS50042"/>
    </source>
</evidence>
<comment type="caution">
    <text evidence="7">The sequence shown here is derived from an EMBL/GenBank/DDBJ whole genome shotgun (WGS) entry which is preliminary data.</text>
</comment>